<dbReference type="Proteomes" id="UP000078225">
    <property type="component" value="Unassembled WGS sequence"/>
</dbReference>
<keyword evidence="2" id="KW-0808">Transferase</keyword>
<evidence type="ECO:0000313" key="3">
    <source>
        <dbReference type="Proteomes" id="UP000078225"/>
    </source>
</evidence>
<proteinExistence type="predicted"/>
<gene>
    <name evidence="2" type="ORF">A9B99_17470</name>
</gene>
<dbReference type="STRING" id="1691903.A9B99_17470"/>
<reference evidence="3" key="1">
    <citation type="submission" date="2016-05" db="EMBL/GenBank/DDBJ databases">
        <authorList>
            <person name="Behera P."/>
            <person name="Vaishampayan P."/>
            <person name="Singh N."/>
            <person name="Raina V."/>
            <person name="Suar M."/>
            <person name="Pattnaik A."/>
            <person name="Rastogi G."/>
        </authorList>
    </citation>
    <scope>NUCLEOTIDE SEQUENCE [LARGE SCALE GENOMIC DNA]</scope>
    <source>
        <strain evidence="3">MP23</strain>
    </source>
</reference>
<sequence length="271" mass="31468">MPYSKRSDAGVHHHNHTSLPAAFAAGSVSAIRGLSGNSVLVENTCGKWVRREAAKYAELRRQYRVLQRLPRSLAPAPVFLNRHWLYVEWVEGQVAESWPPADVLARTLSQLHHQPLFGWRIVLLPLLQHYWQNASPSRRTARWLAQLKKCQHHREPAPIRLAPLHMDIHPGNIVHCGDRIRLIDWEYAGDGDVGLELTTLAIDESPQFSACVAFYARHMHLNEVTLRQQIRRWLPWVNLLMASWYEYRWQETQSSEFIQLADQAWCRLKNT</sequence>
<dbReference type="Pfam" id="PF01636">
    <property type="entry name" value="APH"/>
    <property type="match status" value="1"/>
</dbReference>
<feature type="domain" description="Aminoglycoside phosphotransferase" evidence="1">
    <location>
        <begin position="39"/>
        <end position="207"/>
    </location>
</feature>
<dbReference type="InterPro" id="IPR011009">
    <property type="entry name" value="Kinase-like_dom_sf"/>
</dbReference>
<dbReference type="OrthoDB" id="179763at2"/>
<name>A0A1B7KXV5_9ENTR</name>
<dbReference type="EMBL" id="LYRP01000050">
    <property type="protein sequence ID" value="OAT74972.1"/>
    <property type="molecule type" value="Genomic_DNA"/>
</dbReference>
<comment type="caution">
    <text evidence="2">The sequence shown here is derived from an EMBL/GenBank/DDBJ whole genome shotgun (WGS) entry which is preliminary data.</text>
</comment>
<dbReference type="GO" id="GO:0016301">
    <property type="term" value="F:kinase activity"/>
    <property type="evidence" value="ECO:0007669"/>
    <property type="project" value="UniProtKB-KW"/>
</dbReference>
<evidence type="ECO:0000259" key="1">
    <source>
        <dbReference type="Pfam" id="PF01636"/>
    </source>
</evidence>
<keyword evidence="3" id="KW-1185">Reference proteome</keyword>
<accession>A0A1B7KXV5</accession>
<protein>
    <submittedName>
        <fullName evidence="2">Thiamine kinase</fullName>
    </submittedName>
</protein>
<keyword evidence="2" id="KW-0418">Kinase</keyword>
<dbReference type="InterPro" id="IPR002575">
    <property type="entry name" value="Aminoglycoside_PTrfase"/>
</dbReference>
<dbReference type="Gene3D" id="3.90.1200.10">
    <property type="match status" value="1"/>
</dbReference>
<evidence type="ECO:0000313" key="2">
    <source>
        <dbReference type="EMBL" id="OAT74972.1"/>
    </source>
</evidence>
<organism evidence="2 3">
    <name type="scientific">Mangrovibacter phragmitis</name>
    <dbReference type="NCBI Taxonomy" id="1691903"/>
    <lineage>
        <taxon>Bacteria</taxon>
        <taxon>Pseudomonadati</taxon>
        <taxon>Pseudomonadota</taxon>
        <taxon>Gammaproteobacteria</taxon>
        <taxon>Enterobacterales</taxon>
        <taxon>Enterobacteriaceae</taxon>
        <taxon>Mangrovibacter</taxon>
    </lineage>
</organism>
<dbReference type="AlphaFoldDB" id="A0A1B7KXV5"/>
<dbReference type="SUPFAM" id="SSF56112">
    <property type="entry name" value="Protein kinase-like (PK-like)"/>
    <property type="match status" value="1"/>
</dbReference>
<dbReference type="NCBIfam" id="NF007620">
    <property type="entry name" value="PRK10271.1"/>
    <property type="match status" value="1"/>
</dbReference>